<keyword evidence="1" id="KW-0732">Signal</keyword>
<dbReference type="Proteomes" id="UP001159405">
    <property type="component" value="Unassembled WGS sequence"/>
</dbReference>
<comment type="caution">
    <text evidence="2">The sequence shown here is derived from an EMBL/GenBank/DDBJ whole genome shotgun (WGS) entry which is preliminary data.</text>
</comment>
<evidence type="ECO:0000256" key="1">
    <source>
        <dbReference type="SAM" id="SignalP"/>
    </source>
</evidence>
<evidence type="ECO:0000313" key="3">
    <source>
        <dbReference type="Proteomes" id="UP001159405"/>
    </source>
</evidence>
<dbReference type="EMBL" id="CALNXK010000008">
    <property type="protein sequence ID" value="CAH3040465.1"/>
    <property type="molecule type" value="Genomic_DNA"/>
</dbReference>
<sequence length="96" mass="11087">MKDFFASFFLAYFVQTLANSSVNSMKSDQMRKAQCHINYISNFYAGPNSKKLEQQLAEIKEEIKAMKRKEPGRNATKVYKNCAEVYESGDIDQWSV</sequence>
<proteinExistence type="predicted"/>
<gene>
    <name evidence="2" type="ORF">PLOB_00045700</name>
</gene>
<evidence type="ECO:0000313" key="2">
    <source>
        <dbReference type="EMBL" id="CAH3040465.1"/>
    </source>
</evidence>
<keyword evidence="3" id="KW-1185">Reference proteome</keyword>
<feature type="signal peptide" evidence="1">
    <location>
        <begin position="1"/>
        <end position="18"/>
    </location>
</feature>
<protein>
    <submittedName>
        <fullName evidence="2">Uncharacterized protein</fullName>
    </submittedName>
</protein>
<name>A0ABN8N0H3_9CNID</name>
<accession>A0ABN8N0H3</accession>
<organism evidence="2 3">
    <name type="scientific">Porites lobata</name>
    <dbReference type="NCBI Taxonomy" id="104759"/>
    <lineage>
        <taxon>Eukaryota</taxon>
        <taxon>Metazoa</taxon>
        <taxon>Cnidaria</taxon>
        <taxon>Anthozoa</taxon>
        <taxon>Hexacorallia</taxon>
        <taxon>Scleractinia</taxon>
        <taxon>Fungiina</taxon>
        <taxon>Poritidae</taxon>
        <taxon>Porites</taxon>
    </lineage>
</organism>
<reference evidence="2 3" key="1">
    <citation type="submission" date="2022-05" db="EMBL/GenBank/DDBJ databases">
        <authorList>
            <consortium name="Genoscope - CEA"/>
            <person name="William W."/>
        </authorList>
    </citation>
    <scope>NUCLEOTIDE SEQUENCE [LARGE SCALE GENOMIC DNA]</scope>
</reference>
<feature type="chain" id="PRO_5047122544" evidence="1">
    <location>
        <begin position="19"/>
        <end position="96"/>
    </location>
</feature>